<proteinExistence type="predicted"/>
<name>A0A368XMQ4_9BURK</name>
<dbReference type="InterPro" id="IPR001041">
    <property type="entry name" value="2Fe-2S_ferredoxin-type"/>
</dbReference>
<dbReference type="InterPro" id="IPR036010">
    <property type="entry name" value="2Fe-2S_ferredoxin-like_sf"/>
</dbReference>
<accession>A0A368XMQ4</accession>
<dbReference type="EMBL" id="QPJK01000006">
    <property type="protein sequence ID" value="RCW69260.1"/>
    <property type="molecule type" value="Genomic_DNA"/>
</dbReference>
<keyword evidence="1" id="KW-0560">Oxidoreductase</keyword>
<keyword evidence="4" id="KW-1185">Reference proteome</keyword>
<evidence type="ECO:0000259" key="2">
    <source>
        <dbReference type="PROSITE" id="PS51085"/>
    </source>
</evidence>
<dbReference type="SUPFAM" id="SSF54292">
    <property type="entry name" value="2Fe-2S ferredoxin-like"/>
    <property type="match status" value="1"/>
</dbReference>
<dbReference type="PROSITE" id="PS51085">
    <property type="entry name" value="2FE2S_FER_2"/>
    <property type="match status" value="1"/>
</dbReference>
<evidence type="ECO:0000256" key="1">
    <source>
        <dbReference type="ARBA" id="ARBA00023002"/>
    </source>
</evidence>
<dbReference type="RefSeq" id="WP_114469682.1">
    <property type="nucleotide sequence ID" value="NZ_QPJK01000006.1"/>
</dbReference>
<dbReference type="Gene3D" id="3.10.20.440">
    <property type="entry name" value="2Fe-2S iron-sulphur cluster binding domain, sarcosine oxidase, alpha subunit, N-terminal domain"/>
    <property type="match status" value="1"/>
</dbReference>
<dbReference type="Pfam" id="PF13510">
    <property type="entry name" value="Fer2_4"/>
    <property type="match status" value="1"/>
</dbReference>
<protein>
    <submittedName>
        <fullName evidence="3">2Fe-2S iron-sulfur cluster protein</fullName>
    </submittedName>
</protein>
<organism evidence="3 4">
    <name type="scientific">Pseudorhodoferax soli</name>
    <dbReference type="NCBI Taxonomy" id="545864"/>
    <lineage>
        <taxon>Bacteria</taxon>
        <taxon>Pseudomonadati</taxon>
        <taxon>Pseudomonadota</taxon>
        <taxon>Betaproteobacteria</taxon>
        <taxon>Burkholderiales</taxon>
        <taxon>Comamonadaceae</taxon>
    </lineage>
</organism>
<comment type="caution">
    <text evidence="3">The sequence shown here is derived from an EMBL/GenBank/DDBJ whole genome shotgun (WGS) entry which is preliminary data.</text>
</comment>
<dbReference type="Proteomes" id="UP000252884">
    <property type="component" value="Unassembled WGS sequence"/>
</dbReference>
<feature type="domain" description="2Fe-2S ferredoxin-type" evidence="2">
    <location>
        <begin position="3"/>
        <end position="83"/>
    </location>
</feature>
<dbReference type="OrthoDB" id="573392at2"/>
<evidence type="ECO:0000313" key="4">
    <source>
        <dbReference type="Proteomes" id="UP000252884"/>
    </source>
</evidence>
<dbReference type="GO" id="GO:0016491">
    <property type="term" value="F:oxidoreductase activity"/>
    <property type="evidence" value="ECO:0007669"/>
    <property type="project" value="UniProtKB-KW"/>
</dbReference>
<dbReference type="AlphaFoldDB" id="A0A368XMQ4"/>
<dbReference type="GO" id="GO:0051536">
    <property type="term" value="F:iron-sulfur cluster binding"/>
    <property type="evidence" value="ECO:0007669"/>
    <property type="project" value="InterPro"/>
</dbReference>
<reference evidence="3 4" key="1">
    <citation type="submission" date="2018-07" db="EMBL/GenBank/DDBJ databases">
        <title>Genomic Encyclopedia of Type Strains, Phase IV (KMG-IV): sequencing the most valuable type-strain genomes for metagenomic binning, comparative biology and taxonomic classification.</title>
        <authorList>
            <person name="Goeker M."/>
        </authorList>
    </citation>
    <scope>NUCLEOTIDE SEQUENCE [LARGE SCALE GENOMIC DNA]</scope>
    <source>
        <strain evidence="3 4">DSM 21634</strain>
    </source>
</reference>
<evidence type="ECO:0000313" key="3">
    <source>
        <dbReference type="EMBL" id="RCW69260.1"/>
    </source>
</evidence>
<gene>
    <name evidence="3" type="ORF">DES41_106131</name>
</gene>
<dbReference type="InterPro" id="IPR042204">
    <property type="entry name" value="2Fe-2S-bd_N"/>
</dbReference>
<sequence>MTARIALVVDGQPVEVPAGISVAAALRHAGSGATRRSVGGALRAPVCGMGVCQECRVAIDGRRQLACQTVVAAGMRIATGTAP</sequence>